<gene>
    <name evidence="4" type="ORF">PENSOL_c001G06138</name>
</gene>
<feature type="transmembrane region" description="Helical" evidence="2">
    <location>
        <begin position="460"/>
        <end position="477"/>
    </location>
</feature>
<name>A0A1V6RRJ7_9EURO</name>
<keyword evidence="2" id="KW-1133">Transmembrane helix</keyword>
<sequence>MAVHGSPSSESVSKPAPWARRLLRAVQALLLPTFLQYHSSTDSKPLHRTAHLDGLRGLGAWCVVNYHILSAFESFVNYGYGLTPEDGHREPYCAHHNEEFTHNKRFHQLPFIRLIYSGSAPVCIFFVLSGFVLSYRAWQILHRGGTSGRPAELYEVIGSSAFRRMTRLFLPPLIRVSSTATRRAGGPTDELGGVMVVRMLSYGHWDEYYPPYDVNLWTIPMEYRSSMLLFLVLLITVRLRLHYRMGILAALLVYSYSITRWVAVLFLAGAIIAETVVLYPISEHENLDSQECQNGSGREGYQLLPLQGTTNTRGAPLPSSSSSSGAEASTTTTDSRQRRLCRLVLCTITIVVGLYIMSAPDYCISRTPGYRTLAVLIPPHDERNWRFYPSVGAILLVAALAHSPRDGLLVRGLESRLVQYLGRISYSLYLMHGPVMHGLGYRVFPLIWAIVGREGWRDPMGLALGWLVVFSVVFYVADRVMVAVDEPCVRFGRWVEQRMLAAAE</sequence>
<dbReference type="AlphaFoldDB" id="A0A1V6RRJ7"/>
<dbReference type="InterPro" id="IPR002656">
    <property type="entry name" value="Acyl_transf_3_dom"/>
</dbReference>
<keyword evidence="2" id="KW-0812">Transmembrane</keyword>
<dbReference type="Pfam" id="PF01757">
    <property type="entry name" value="Acyl_transf_3"/>
    <property type="match status" value="1"/>
</dbReference>
<feature type="region of interest" description="Disordered" evidence="1">
    <location>
        <begin position="311"/>
        <end position="333"/>
    </location>
</feature>
<dbReference type="PANTHER" id="PTHR23028">
    <property type="entry name" value="ACETYLTRANSFERASE"/>
    <property type="match status" value="1"/>
</dbReference>
<proteinExistence type="predicted"/>
<feature type="transmembrane region" description="Helical" evidence="2">
    <location>
        <begin position="114"/>
        <end position="138"/>
    </location>
</feature>
<dbReference type="InterPro" id="IPR050879">
    <property type="entry name" value="Acyltransferase_3"/>
</dbReference>
<keyword evidence="5" id="KW-1185">Reference proteome</keyword>
<accession>A0A1V6RRJ7</accession>
<feature type="transmembrane region" description="Helical" evidence="2">
    <location>
        <begin position="223"/>
        <end position="241"/>
    </location>
</feature>
<comment type="caution">
    <text evidence="4">The sequence shown here is derived from an EMBL/GenBank/DDBJ whole genome shotgun (WGS) entry which is preliminary data.</text>
</comment>
<dbReference type="GO" id="GO:0016747">
    <property type="term" value="F:acyltransferase activity, transferring groups other than amino-acyl groups"/>
    <property type="evidence" value="ECO:0007669"/>
    <property type="project" value="InterPro"/>
</dbReference>
<dbReference type="EMBL" id="MDYO01000001">
    <property type="protein sequence ID" value="OQE04256.1"/>
    <property type="molecule type" value="Genomic_DNA"/>
</dbReference>
<evidence type="ECO:0000256" key="1">
    <source>
        <dbReference type="SAM" id="MobiDB-lite"/>
    </source>
</evidence>
<protein>
    <recommendedName>
        <fullName evidence="3">Acyltransferase 3 domain-containing protein</fullName>
    </recommendedName>
</protein>
<feature type="compositionally biased region" description="Low complexity" evidence="1">
    <location>
        <begin position="319"/>
        <end position="333"/>
    </location>
</feature>
<feature type="transmembrane region" description="Helical" evidence="2">
    <location>
        <begin position="424"/>
        <end position="448"/>
    </location>
</feature>
<feature type="domain" description="Acyltransferase 3" evidence="3">
    <location>
        <begin position="52"/>
        <end position="475"/>
    </location>
</feature>
<evidence type="ECO:0000313" key="5">
    <source>
        <dbReference type="Proteomes" id="UP000191612"/>
    </source>
</evidence>
<feature type="transmembrane region" description="Helical" evidence="2">
    <location>
        <begin position="261"/>
        <end position="281"/>
    </location>
</feature>
<evidence type="ECO:0000313" key="4">
    <source>
        <dbReference type="EMBL" id="OQE04256.1"/>
    </source>
</evidence>
<keyword evidence="2" id="KW-0472">Membrane</keyword>
<feature type="transmembrane region" description="Helical" evidence="2">
    <location>
        <begin position="342"/>
        <end position="364"/>
    </location>
</feature>
<dbReference type="STRING" id="60172.A0A1V6RRJ7"/>
<dbReference type="PANTHER" id="PTHR23028:SF134">
    <property type="entry name" value="PUTATIVE (AFU_ORTHOLOGUE AFUA_4G08520)-RELATED"/>
    <property type="match status" value="1"/>
</dbReference>
<reference evidence="5" key="1">
    <citation type="journal article" date="2017" name="Nat. Microbiol.">
        <title>Global analysis of biosynthetic gene clusters reveals vast potential of secondary metabolite production in Penicillium species.</title>
        <authorList>
            <person name="Nielsen J.C."/>
            <person name="Grijseels S."/>
            <person name="Prigent S."/>
            <person name="Ji B."/>
            <person name="Dainat J."/>
            <person name="Nielsen K.F."/>
            <person name="Frisvad J.C."/>
            <person name="Workman M."/>
            <person name="Nielsen J."/>
        </authorList>
    </citation>
    <scope>NUCLEOTIDE SEQUENCE [LARGE SCALE GENOMIC DNA]</scope>
    <source>
        <strain evidence="5">IBT 29525</strain>
    </source>
</reference>
<organism evidence="4 5">
    <name type="scientific">Penicillium solitum</name>
    <dbReference type="NCBI Taxonomy" id="60172"/>
    <lineage>
        <taxon>Eukaryota</taxon>
        <taxon>Fungi</taxon>
        <taxon>Dikarya</taxon>
        <taxon>Ascomycota</taxon>
        <taxon>Pezizomycotina</taxon>
        <taxon>Eurotiomycetes</taxon>
        <taxon>Eurotiomycetidae</taxon>
        <taxon>Eurotiales</taxon>
        <taxon>Aspergillaceae</taxon>
        <taxon>Penicillium</taxon>
    </lineage>
</organism>
<dbReference type="Proteomes" id="UP000191612">
    <property type="component" value="Unassembled WGS sequence"/>
</dbReference>
<evidence type="ECO:0000259" key="3">
    <source>
        <dbReference type="Pfam" id="PF01757"/>
    </source>
</evidence>
<evidence type="ECO:0000256" key="2">
    <source>
        <dbReference type="SAM" id="Phobius"/>
    </source>
</evidence>